<protein>
    <recommendedName>
        <fullName evidence="4">Recombinase RecT</fullName>
    </recommendedName>
</protein>
<evidence type="ECO:0000256" key="1">
    <source>
        <dbReference type="SAM" id="MobiDB-lite"/>
    </source>
</evidence>
<dbReference type="Pfam" id="PF03837">
    <property type="entry name" value="RecT"/>
    <property type="match status" value="1"/>
</dbReference>
<dbReference type="GO" id="GO:0006259">
    <property type="term" value="P:DNA metabolic process"/>
    <property type="evidence" value="ECO:0007669"/>
    <property type="project" value="InterPro"/>
</dbReference>
<reference evidence="2 3" key="1">
    <citation type="submission" date="2018-06" db="EMBL/GenBank/DDBJ databases">
        <title>The draft genome sequences of strains SCU63 and S1.</title>
        <authorList>
            <person name="Gan L."/>
        </authorList>
    </citation>
    <scope>NUCLEOTIDE SEQUENCE [LARGE SCALE GENOMIC DNA]</scope>
    <source>
        <strain evidence="2 3">SCU63</strain>
    </source>
</reference>
<keyword evidence="3" id="KW-1185">Reference proteome</keyword>
<feature type="region of interest" description="Disordered" evidence="1">
    <location>
        <begin position="303"/>
        <end position="326"/>
    </location>
</feature>
<sequence>MTNPNELKTQDTSLQATQSERFLKNVETQFAAEAGAPMAFSDYEKTLAQHLFLKVDNVLKDLETKRLAAPKPYGQPYTWQNVNMRKLALDAVHRVQLGLDALVPNHVHPVPYFNKREGKYDLDLRVGYVGKAYYRQQVAVDVPVDIIYELVYSTDEFIPLKKSFSNEIESYEFNIKNAFDRGDIVGGFGYIVYEDPKKNTLIMVGEKDFEKSKKAAQSDAFWSKHPVEMRYKTLVHRVTDKLQVDPKKVNATAYAYVENQEEETAVRREINENANKEILDIESPQSGGKDFDFDDTETIDVDQTTGEILNEQPVKETVPTTEGPGF</sequence>
<dbReference type="GO" id="GO:0003677">
    <property type="term" value="F:DNA binding"/>
    <property type="evidence" value="ECO:0007669"/>
    <property type="project" value="InterPro"/>
</dbReference>
<name>A0A365KKE2_9BACL</name>
<comment type="caution">
    <text evidence="2">The sequence shown here is derived from an EMBL/GenBank/DDBJ whole genome shotgun (WGS) entry which is preliminary data.</text>
</comment>
<dbReference type="AlphaFoldDB" id="A0A365KKE2"/>
<evidence type="ECO:0000313" key="3">
    <source>
        <dbReference type="Proteomes" id="UP000251002"/>
    </source>
</evidence>
<evidence type="ECO:0008006" key="4">
    <source>
        <dbReference type="Google" id="ProtNLM"/>
    </source>
</evidence>
<dbReference type="RefSeq" id="WP_112224797.1">
    <property type="nucleotide sequence ID" value="NZ_CP196859.1"/>
</dbReference>
<accession>A0A365KKE2</accession>
<gene>
    <name evidence="2" type="ORF">DP120_16860</name>
</gene>
<proteinExistence type="predicted"/>
<organism evidence="2 3">
    <name type="scientific">Planococcus halotolerans</name>
    <dbReference type="NCBI Taxonomy" id="2233542"/>
    <lineage>
        <taxon>Bacteria</taxon>
        <taxon>Bacillati</taxon>
        <taxon>Bacillota</taxon>
        <taxon>Bacilli</taxon>
        <taxon>Bacillales</taxon>
        <taxon>Caryophanaceae</taxon>
        <taxon>Planococcus</taxon>
    </lineage>
</organism>
<dbReference type="Proteomes" id="UP000251002">
    <property type="component" value="Unassembled WGS sequence"/>
</dbReference>
<dbReference type="EMBL" id="QLZR01000009">
    <property type="protein sequence ID" value="RAZ73607.1"/>
    <property type="molecule type" value="Genomic_DNA"/>
</dbReference>
<dbReference type="InterPro" id="IPR018330">
    <property type="entry name" value="RecT_fam"/>
</dbReference>
<evidence type="ECO:0000313" key="2">
    <source>
        <dbReference type="EMBL" id="RAZ73607.1"/>
    </source>
</evidence>